<reference evidence="5 6" key="1">
    <citation type="submission" date="2024-06" db="EMBL/GenBank/DDBJ databases">
        <authorList>
            <person name="Chen R.Y."/>
        </authorList>
    </citation>
    <scope>NUCLEOTIDE SEQUENCE [LARGE SCALE GENOMIC DNA]</scope>
    <source>
        <strain evidence="5 6">D2</strain>
    </source>
</reference>
<dbReference type="InterPro" id="IPR011055">
    <property type="entry name" value="Dup_hybrid_motif"/>
</dbReference>
<proteinExistence type="predicted"/>
<gene>
    <name evidence="5" type="ORF">ABS311_19205</name>
</gene>
<comment type="caution">
    <text evidence="5">The sequence shown here is derived from an EMBL/GenBank/DDBJ whole genome shotgun (WGS) entry which is preliminary data.</text>
</comment>
<sequence>MIEQQPNAQAVWTLYAPSNCKVWPIEKHPSATVAAGHYGKGVSFLPKNEVICSPIDGTLIYMSPTFDCLRIKHTSGLLVHFGFANGVENMMTAGFKKLYPEEQKLECGQPIFSFHMNKTQSACDSLWSFISLVNLPDNYQFKFFQGLAQAKIDPIIEVFKPNSQQESEESR</sequence>
<keyword evidence="2 5" id="KW-0762">Sugar transport</keyword>
<dbReference type="Gene3D" id="2.70.70.10">
    <property type="entry name" value="Glucose Permease (Domain IIA)"/>
    <property type="match status" value="1"/>
</dbReference>
<name>A0ABV1RM40_9ALTE</name>
<keyword evidence="3" id="KW-0808">Transferase</keyword>
<keyword evidence="6" id="KW-1185">Reference proteome</keyword>
<evidence type="ECO:0000313" key="5">
    <source>
        <dbReference type="EMBL" id="MER2494008.1"/>
    </source>
</evidence>
<protein>
    <submittedName>
        <fullName evidence="5">PTS glucose transporter subunit IIA</fullName>
    </submittedName>
</protein>
<feature type="domain" description="PTS EIIA type-1" evidence="4">
    <location>
        <begin position="30"/>
        <end position="134"/>
    </location>
</feature>
<dbReference type="Proteomes" id="UP001467690">
    <property type="component" value="Unassembled WGS sequence"/>
</dbReference>
<organism evidence="5 6">
    <name type="scientific">Catenovulum sediminis</name>
    <dbReference type="NCBI Taxonomy" id="1740262"/>
    <lineage>
        <taxon>Bacteria</taxon>
        <taxon>Pseudomonadati</taxon>
        <taxon>Pseudomonadota</taxon>
        <taxon>Gammaproteobacteria</taxon>
        <taxon>Alteromonadales</taxon>
        <taxon>Alteromonadaceae</taxon>
        <taxon>Catenovulum</taxon>
    </lineage>
</organism>
<evidence type="ECO:0000313" key="6">
    <source>
        <dbReference type="Proteomes" id="UP001467690"/>
    </source>
</evidence>
<evidence type="ECO:0000259" key="4">
    <source>
        <dbReference type="PROSITE" id="PS51093"/>
    </source>
</evidence>
<evidence type="ECO:0000256" key="1">
    <source>
        <dbReference type="ARBA" id="ARBA00022448"/>
    </source>
</evidence>
<dbReference type="RefSeq" id="WP_350403030.1">
    <property type="nucleotide sequence ID" value="NZ_JBELOE010000280.1"/>
</dbReference>
<evidence type="ECO:0000256" key="3">
    <source>
        <dbReference type="ARBA" id="ARBA00022679"/>
    </source>
</evidence>
<dbReference type="InterPro" id="IPR001127">
    <property type="entry name" value="PTS_EIIA_1_perm"/>
</dbReference>
<keyword evidence="1" id="KW-0813">Transport</keyword>
<dbReference type="PROSITE" id="PS51093">
    <property type="entry name" value="PTS_EIIA_TYPE_1"/>
    <property type="match status" value="1"/>
</dbReference>
<evidence type="ECO:0000256" key="2">
    <source>
        <dbReference type="ARBA" id="ARBA00022597"/>
    </source>
</evidence>
<accession>A0ABV1RM40</accession>
<dbReference type="SUPFAM" id="SSF51261">
    <property type="entry name" value="Duplicated hybrid motif"/>
    <property type="match status" value="1"/>
</dbReference>
<dbReference type="EMBL" id="JBELOE010000280">
    <property type="protein sequence ID" value="MER2494008.1"/>
    <property type="molecule type" value="Genomic_DNA"/>
</dbReference>
<dbReference type="Pfam" id="PF00358">
    <property type="entry name" value="PTS_EIIA_1"/>
    <property type="match status" value="1"/>
</dbReference>